<evidence type="ECO:0000313" key="2">
    <source>
        <dbReference type="Proteomes" id="UP000642748"/>
    </source>
</evidence>
<dbReference type="RefSeq" id="WP_203923306.1">
    <property type="nucleotide sequence ID" value="NZ_BONZ01000086.1"/>
</dbReference>
<dbReference type="Proteomes" id="UP000642748">
    <property type="component" value="Unassembled WGS sequence"/>
</dbReference>
<comment type="caution">
    <text evidence="1">The sequence shown here is derived from an EMBL/GenBank/DDBJ whole genome shotgun (WGS) entry which is preliminary data.</text>
</comment>
<name>A0A8J3R0A9_9ACTN</name>
<gene>
    <name evidence="1" type="ORF">Raf01_80330</name>
</gene>
<accession>A0A8J3R0A9</accession>
<evidence type="ECO:0000313" key="1">
    <source>
        <dbReference type="EMBL" id="GIH19861.1"/>
    </source>
</evidence>
<reference evidence="1" key="1">
    <citation type="submission" date="2021-01" db="EMBL/GenBank/DDBJ databases">
        <title>Whole genome shotgun sequence of Rugosimonospora africana NBRC 104875.</title>
        <authorList>
            <person name="Komaki H."/>
            <person name="Tamura T."/>
        </authorList>
    </citation>
    <scope>NUCLEOTIDE SEQUENCE</scope>
    <source>
        <strain evidence="1">NBRC 104875</strain>
    </source>
</reference>
<proteinExistence type="predicted"/>
<dbReference type="EMBL" id="BONZ01000086">
    <property type="protein sequence ID" value="GIH19861.1"/>
    <property type="molecule type" value="Genomic_DNA"/>
</dbReference>
<dbReference type="AlphaFoldDB" id="A0A8J3R0A9"/>
<protein>
    <submittedName>
        <fullName evidence="1">Uncharacterized protein</fullName>
    </submittedName>
</protein>
<organism evidence="1 2">
    <name type="scientific">Rugosimonospora africana</name>
    <dbReference type="NCBI Taxonomy" id="556532"/>
    <lineage>
        <taxon>Bacteria</taxon>
        <taxon>Bacillati</taxon>
        <taxon>Actinomycetota</taxon>
        <taxon>Actinomycetes</taxon>
        <taxon>Micromonosporales</taxon>
        <taxon>Micromonosporaceae</taxon>
        <taxon>Rugosimonospora</taxon>
    </lineage>
</organism>
<sequence>MGNRFTADGSPYDAGGVYLSNGATDVFYDVLTLAGCSLAETPWQQNLVVRFADGHRLGLGCDGFDLGDLPWTTEWPGEKTFLLRVVDLAASRHRWDLLRYDPPVISAQLAAFGGMVAGFTPVPVRASAWGDWRKPPPSDRLSRCPSHDLYEGEFGCRLCEHVAASCG</sequence>
<keyword evidence="2" id="KW-1185">Reference proteome</keyword>